<accession>A0ACB7TI23</accession>
<reference evidence="1" key="1">
    <citation type="submission" date="2020-05" db="EMBL/GenBank/DDBJ databases">
        <title>Large-scale comparative analyses of tick genomes elucidate their genetic diversity and vector capacities.</title>
        <authorList>
            <person name="Jia N."/>
            <person name="Wang J."/>
            <person name="Shi W."/>
            <person name="Du L."/>
            <person name="Sun Y."/>
            <person name="Zhan W."/>
            <person name="Jiang J."/>
            <person name="Wang Q."/>
            <person name="Zhang B."/>
            <person name="Ji P."/>
            <person name="Sakyi L.B."/>
            <person name="Cui X."/>
            <person name="Yuan T."/>
            <person name="Jiang B."/>
            <person name="Yang W."/>
            <person name="Lam T.T.-Y."/>
            <person name="Chang Q."/>
            <person name="Ding S."/>
            <person name="Wang X."/>
            <person name="Zhu J."/>
            <person name="Ruan X."/>
            <person name="Zhao L."/>
            <person name="Wei J."/>
            <person name="Que T."/>
            <person name="Du C."/>
            <person name="Cheng J."/>
            <person name="Dai P."/>
            <person name="Han X."/>
            <person name="Huang E."/>
            <person name="Gao Y."/>
            <person name="Liu J."/>
            <person name="Shao H."/>
            <person name="Ye R."/>
            <person name="Li L."/>
            <person name="Wei W."/>
            <person name="Wang X."/>
            <person name="Wang C."/>
            <person name="Yang T."/>
            <person name="Huo Q."/>
            <person name="Li W."/>
            <person name="Guo W."/>
            <person name="Chen H."/>
            <person name="Zhou L."/>
            <person name="Ni X."/>
            <person name="Tian J."/>
            <person name="Zhou Y."/>
            <person name="Sheng Y."/>
            <person name="Liu T."/>
            <person name="Pan Y."/>
            <person name="Xia L."/>
            <person name="Li J."/>
            <person name="Zhao F."/>
            <person name="Cao W."/>
        </authorList>
    </citation>
    <scope>NUCLEOTIDE SEQUENCE</scope>
    <source>
        <strain evidence="1">Hyas-2018</strain>
    </source>
</reference>
<organism evidence="1 2">
    <name type="scientific">Hyalomma asiaticum</name>
    <name type="common">Tick</name>
    <dbReference type="NCBI Taxonomy" id="266040"/>
    <lineage>
        <taxon>Eukaryota</taxon>
        <taxon>Metazoa</taxon>
        <taxon>Ecdysozoa</taxon>
        <taxon>Arthropoda</taxon>
        <taxon>Chelicerata</taxon>
        <taxon>Arachnida</taxon>
        <taxon>Acari</taxon>
        <taxon>Parasitiformes</taxon>
        <taxon>Ixodida</taxon>
        <taxon>Ixodoidea</taxon>
        <taxon>Ixodidae</taxon>
        <taxon>Hyalomminae</taxon>
        <taxon>Hyalomma</taxon>
    </lineage>
</organism>
<proteinExistence type="predicted"/>
<dbReference type="Proteomes" id="UP000821845">
    <property type="component" value="Chromosome 1"/>
</dbReference>
<protein>
    <submittedName>
        <fullName evidence="1">Uncharacterized protein</fullName>
    </submittedName>
</protein>
<evidence type="ECO:0000313" key="2">
    <source>
        <dbReference type="Proteomes" id="UP000821845"/>
    </source>
</evidence>
<evidence type="ECO:0000313" key="1">
    <source>
        <dbReference type="EMBL" id="KAH6946700.1"/>
    </source>
</evidence>
<dbReference type="EMBL" id="CM023481">
    <property type="protein sequence ID" value="KAH6946700.1"/>
    <property type="molecule type" value="Genomic_DNA"/>
</dbReference>
<gene>
    <name evidence="1" type="ORF">HPB50_014614</name>
</gene>
<sequence length="99" mass="11099">MESTKKRPHQALSLEKKLQILQDLDCSGLSKTEAAKKFNIPKSTLSRNLKNKEAIEDPEVAAHPSQFHTPVTSEWCDKSQWVEYPTNPSGSVGKGYMLL</sequence>
<name>A0ACB7TI23_HYAAI</name>
<keyword evidence="2" id="KW-1185">Reference proteome</keyword>
<comment type="caution">
    <text evidence="1">The sequence shown here is derived from an EMBL/GenBank/DDBJ whole genome shotgun (WGS) entry which is preliminary data.</text>
</comment>